<dbReference type="RefSeq" id="WP_147851865.1">
    <property type="nucleotide sequence ID" value="NZ_VDUZ01000065.1"/>
</dbReference>
<organism evidence="9 10">
    <name type="scientific">Vineibacter terrae</name>
    <dbReference type="NCBI Taxonomy" id="2586908"/>
    <lineage>
        <taxon>Bacteria</taxon>
        <taxon>Pseudomonadati</taxon>
        <taxon>Pseudomonadota</taxon>
        <taxon>Alphaproteobacteria</taxon>
        <taxon>Hyphomicrobiales</taxon>
        <taxon>Vineibacter</taxon>
    </lineage>
</organism>
<evidence type="ECO:0000256" key="5">
    <source>
        <dbReference type="PROSITE-ProRule" id="PRU01248"/>
    </source>
</evidence>
<evidence type="ECO:0000256" key="1">
    <source>
        <dbReference type="ARBA" id="ARBA00008857"/>
    </source>
</evidence>
<protein>
    <submittedName>
        <fullName evidence="9">Site-specific integrase</fullName>
    </submittedName>
</protein>
<evidence type="ECO:0000259" key="7">
    <source>
        <dbReference type="PROSITE" id="PS51898"/>
    </source>
</evidence>
<dbReference type="SUPFAM" id="SSF56349">
    <property type="entry name" value="DNA breaking-rejoining enzymes"/>
    <property type="match status" value="1"/>
</dbReference>
<proteinExistence type="inferred from homology"/>
<reference evidence="9 10" key="1">
    <citation type="submission" date="2019-06" db="EMBL/GenBank/DDBJ databases">
        <title>New taxonomy in bacterial strain CC-CFT640, isolated from vineyard.</title>
        <authorList>
            <person name="Lin S.-Y."/>
            <person name="Tsai C.-F."/>
            <person name="Young C.-C."/>
        </authorList>
    </citation>
    <scope>NUCLEOTIDE SEQUENCE [LARGE SCALE GENOMIC DNA]</scope>
    <source>
        <strain evidence="9 10">CC-CFT640</strain>
    </source>
</reference>
<accession>A0A5C8P906</accession>
<dbReference type="InterPro" id="IPR002104">
    <property type="entry name" value="Integrase_catalytic"/>
</dbReference>
<evidence type="ECO:0000256" key="4">
    <source>
        <dbReference type="ARBA" id="ARBA00023172"/>
    </source>
</evidence>
<dbReference type="InterPro" id="IPR013762">
    <property type="entry name" value="Integrase-like_cat_sf"/>
</dbReference>
<keyword evidence="4" id="KW-0233">DNA recombination</keyword>
<keyword evidence="10" id="KW-1185">Reference proteome</keyword>
<comment type="similarity">
    <text evidence="1">Belongs to the 'phage' integrase family.</text>
</comment>
<dbReference type="Gene3D" id="1.10.443.10">
    <property type="entry name" value="Intergrase catalytic core"/>
    <property type="match status" value="1"/>
</dbReference>
<dbReference type="GO" id="GO:0003677">
    <property type="term" value="F:DNA binding"/>
    <property type="evidence" value="ECO:0007669"/>
    <property type="project" value="UniProtKB-UniRule"/>
</dbReference>
<dbReference type="InterPro" id="IPR044068">
    <property type="entry name" value="CB"/>
</dbReference>
<dbReference type="PANTHER" id="PTHR30349">
    <property type="entry name" value="PHAGE INTEGRASE-RELATED"/>
    <property type="match status" value="1"/>
</dbReference>
<feature type="compositionally biased region" description="Polar residues" evidence="6">
    <location>
        <begin position="346"/>
        <end position="359"/>
    </location>
</feature>
<evidence type="ECO:0000256" key="3">
    <source>
        <dbReference type="ARBA" id="ARBA00023125"/>
    </source>
</evidence>
<feature type="region of interest" description="Disordered" evidence="6">
    <location>
        <begin position="337"/>
        <end position="359"/>
    </location>
</feature>
<dbReference type="PROSITE" id="PS51898">
    <property type="entry name" value="TYR_RECOMBINASE"/>
    <property type="match status" value="1"/>
</dbReference>
<dbReference type="PANTHER" id="PTHR30349:SF64">
    <property type="entry name" value="PROPHAGE INTEGRASE INTD-RELATED"/>
    <property type="match status" value="1"/>
</dbReference>
<evidence type="ECO:0000256" key="6">
    <source>
        <dbReference type="SAM" id="MobiDB-lite"/>
    </source>
</evidence>
<evidence type="ECO:0000259" key="8">
    <source>
        <dbReference type="PROSITE" id="PS51900"/>
    </source>
</evidence>
<dbReference type="GO" id="GO:0015074">
    <property type="term" value="P:DNA integration"/>
    <property type="evidence" value="ECO:0007669"/>
    <property type="project" value="UniProtKB-KW"/>
</dbReference>
<evidence type="ECO:0000313" key="9">
    <source>
        <dbReference type="EMBL" id="TXL70141.1"/>
    </source>
</evidence>
<comment type="caution">
    <text evidence="9">The sequence shown here is derived from an EMBL/GenBank/DDBJ whole genome shotgun (WGS) entry which is preliminary data.</text>
</comment>
<evidence type="ECO:0000256" key="2">
    <source>
        <dbReference type="ARBA" id="ARBA00022908"/>
    </source>
</evidence>
<dbReference type="Proteomes" id="UP000321638">
    <property type="component" value="Unassembled WGS sequence"/>
</dbReference>
<dbReference type="Pfam" id="PF00589">
    <property type="entry name" value="Phage_integrase"/>
    <property type="match status" value="1"/>
</dbReference>
<feature type="domain" description="Tyr recombinase" evidence="7">
    <location>
        <begin position="169"/>
        <end position="341"/>
    </location>
</feature>
<dbReference type="OrthoDB" id="9814722at2"/>
<dbReference type="InterPro" id="IPR010998">
    <property type="entry name" value="Integrase_recombinase_N"/>
</dbReference>
<dbReference type="Gene3D" id="1.10.150.130">
    <property type="match status" value="1"/>
</dbReference>
<dbReference type="AlphaFoldDB" id="A0A5C8P906"/>
<feature type="domain" description="Core-binding (CB)" evidence="8">
    <location>
        <begin position="57"/>
        <end position="148"/>
    </location>
</feature>
<keyword evidence="3 5" id="KW-0238">DNA-binding</keyword>
<dbReference type="PROSITE" id="PS51900">
    <property type="entry name" value="CB"/>
    <property type="match status" value="1"/>
</dbReference>
<evidence type="ECO:0000313" key="10">
    <source>
        <dbReference type="Proteomes" id="UP000321638"/>
    </source>
</evidence>
<dbReference type="GO" id="GO:0006310">
    <property type="term" value="P:DNA recombination"/>
    <property type="evidence" value="ECO:0007669"/>
    <property type="project" value="UniProtKB-KW"/>
</dbReference>
<name>A0A5C8P906_9HYPH</name>
<sequence length="359" mass="40779">MPENLYRRGKTWWGRAQVAGDEHRRSLRTRDRTEARRRLTAWLEDLNRAAYAGEERHTWQEAVVRFTTEVLPDNVKPKTATRYLVSLRQLDALLRDRLVDRPESLPADKRITRTTIADIVSERKKSGATNATIRRDLTAASAVLKACTGWGWRDDNPAKEWDRSHIKERRAPILLPTADEITAAIAAVPATMGQMMALAWRTGMREDEIVTLEHPQVHLPARIDLTKTKTNRPRAIPLTGPITDLAVGTIAGTVRHLKSKLVFWHGDGAGFANFASNFAAQRRSHGIRFRFHHLRHRFAVDYLRAGGNIYDLQQILGHASIKTTELYLDYLTPEEKEQAMHGPAQNPAQVQRFGTDNRA</sequence>
<dbReference type="InterPro" id="IPR011010">
    <property type="entry name" value="DNA_brk_join_enz"/>
</dbReference>
<gene>
    <name evidence="9" type="ORF">FHP25_36070</name>
</gene>
<keyword evidence="2" id="KW-0229">DNA integration</keyword>
<dbReference type="EMBL" id="VDUZ01000065">
    <property type="protein sequence ID" value="TXL70141.1"/>
    <property type="molecule type" value="Genomic_DNA"/>
</dbReference>
<dbReference type="InterPro" id="IPR050090">
    <property type="entry name" value="Tyrosine_recombinase_XerCD"/>
</dbReference>